<feature type="compositionally biased region" description="Low complexity" evidence="1">
    <location>
        <begin position="11"/>
        <end position="20"/>
    </location>
</feature>
<dbReference type="Proteomes" id="UP000800041">
    <property type="component" value="Unassembled WGS sequence"/>
</dbReference>
<feature type="compositionally biased region" description="Low complexity" evidence="1">
    <location>
        <begin position="268"/>
        <end position="277"/>
    </location>
</feature>
<dbReference type="InterPro" id="IPR044925">
    <property type="entry name" value="His-Me_finger_sf"/>
</dbReference>
<feature type="compositionally biased region" description="Polar residues" evidence="1">
    <location>
        <begin position="545"/>
        <end position="560"/>
    </location>
</feature>
<feature type="compositionally biased region" description="Polar residues" evidence="1">
    <location>
        <begin position="888"/>
        <end position="900"/>
    </location>
</feature>
<feature type="compositionally biased region" description="Basic and acidic residues" evidence="1">
    <location>
        <begin position="477"/>
        <end position="487"/>
    </location>
</feature>
<dbReference type="Pfam" id="PF05551">
    <property type="entry name" value="zf-His_Me_endon"/>
    <property type="match status" value="1"/>
</dbReference>
<dbReference type="InterPro" id="IPR036420">
    <property type="entry name" value="BRCT_dom_sf"/>
</dbReference>
<dbReference type="Gene3D" id="3.90.75.10">
    <property type="entry name" value="Homing Intron 3 (I-ppo) Encoded Endonuclease, Chain A"/>
    <property type="match status" value="1"/>
</dbReference>
<evidence type="ECO:0000313" key="3">
    <source>
        <dbReference type="EMBL" id="KAF1983872.1"/>
    </source>
</evidence>
<proteinExistence type="predicted"/>
<feature type="region of interest" description="Disordered" evidence="1">
    <location>
        <begin position="531"/>
        <end position="563"/>
    </location>
</feature>
<feature type="compositionally biased region" description="Polar residues" evidence="1">
    <location>
        <begin position="641"/>
        <end position="650"/>
    </location>
</feature>
<dbReference type="SMART" id="SM00292">
    <property type="entry name" value="BRCT"/>
    <property type="match status" value="1"/>
</dbReference>
<feature type="region of interest" description="Disordered" evidence="1">
    <location>
        <begin position="255"/>
        <end position="277"/>
    </location>
</feature>
<protein>
    <recommendedName>
        <fullName evidence="2">BRCT domain-containing protein</fullName>
    </recommendedName>
</protein>
<feature type="region of interest" description="Disordered" evidence="1">
    <location>
        <begin position="1"/>
        <end position="22"/>
    </location>
</feature>
<feature type="compositionally biased region" description="Acidic residues" evidence="1">
    <location>
        <begin position="255"/>
        <end position="266"/>
    </location>
</feature>
<evidence type="ECO:0000256" key="1">
    <source>
        <dbReference type="SAM" id="MobiDB-lite"/>
    </source>
</evidence>
<dbReference type="Gene3D" id="3.40.50.10190">
    <property type="entry name" value="BRCT domain"/>
    <property type="match status" value="2"/>
</dbReference>
<dbReference type="SUPFAM" id="SSF54060">
    <property type="entry name" value="His-Me finger endonucleases"/>
    <property type="match status" value="1"/>
</dbReference>
<name>A0A6G1GST8_9PEZI</name>
<dbReference type="GO" id="GO:0004519">
    <property type="term" value="F:endonuclease activity"/>
    <property type="evidence" value="ECO:0007669"/>
    <property type="project" value="InterPro"/>
</dbReference>
<feature type="compositionally biased region" description="Polar residues" evidence="1">
    <location>
        <begin position="1"/>
        <end position="10"/>
    </location>
</feature>
<sequence>MSKRSFNLFASDSSSSSSSSPAAKRLRLLSQTGTKPFANITFAYIGQLFKDKHNLRTRIERLGGKVERYVTDETHWAVLDGYTWKHHQNLIFRYKVKTVEAKELDEVLRRLEKQTEERVVDEEVGDCVIDLTRDGSPQTEEETETGPSIASKSFTITGTFRGQEECKQRIKKLSYRVRFFMGHNTDFAVVGNEPDDEDMQLIRSLGLKTLDPDALRRMLFCAERAKAVVVNITEGEDEGVGSSFFDPIAVNREDGEGENQLEDDGVEGSTLTTASGSGSFGRYEAGSVVNPLIVEPEGIDLEQDVWPLTSSYDEAISLDADDKAIVISLESEDDDEAISLDADDDASVLPLDFDNDGDIDDDADPTEIVCLLETPEPSPSRQVSETRTAEEGPSESDNDDTDNDDTASDDTASDDTDIDIEDEAEPDETHQLLASVSTSPSPSPPPEVSETRTAVAEETCRSSLAPSLNAEAAQEVENDRLEGKTPTDEIEQPNEAEKRLRKGSWISRWQSIFLQGQNISMLRKMKASATSISGAQHMEKDEQGMPSSSSGASILNKTVNGGQMSASSSMGAYRGFRPSILSPYLRQLQERTARAQSPQIPEMNTAVDQELAERESSVETTASEGRWRFLEESAARLSTPVPETNATVNQEPAERESSTEPTDDRGRRKRSKTKETPEQKKTRLEDVKRYILYQTPPNSKQNMQNFVDRITGRLLPPNNDPADCHFYSGAKEISEIGHARISSRVGFKYQGRKRGLTLQFGTMALLLQDRLTDELKEAYINNGHLSHLCGNWSCCNLNHLTIEPGPVNFSRNKCFPKHGELCVHQPPCMRDKKLYNSELVPMRASPSKRKLIEPGLEPNLEPDPEPDIDPDEDADPWLAAAEEESRKTPTPNSSQDSGYSSLWDIAMRQLNKS</sequence>
<gene>
    <name evidence="3" type="ORF">K402DRAFT_456338</name>
</gene>
<feature type="compositionally biased region" description="Acidic residues" evidence="1">
    <location>
        <begin position="392"/>
        <end position="417"/>
    </location>
</feature>
<keyword evidence="4" id="KW-1185">Reference proteome</keyword>
<dbReference type="InterPro" id="IPR008704">
    <property type="entry name" value="Endonuclease_Zinc-binding_loop"/>
</dbReference>
<feature type="compositionally biased region" description="Basic and acidic residues" evidence="1">
    <location>
        <begin position="625"/>
        <end position="634"/>
    </location>
</feature>
<feature type="compositionally biased region" description="Acidic residues" evidence="1">
    <location>
        <begin position="860"/>
        <end position="875"/>
    </location>
</feature>
<accession>A0A6G1GST8</accession>
<evidence type="ECO:0000313" key="4">
    <source>
        <dbReference type="Proteomes" id="UP000800041"/>
    </source>
</evidence>
<reference evidence="3" key="1">
    <citation type="journal article" date="2020" name="Stud. Mycol.">
        <title>101 Dothideomycetes genomes: a test case for predicting lifestyles and emergence of pathogens.</title>
        <authorList>
            <person name="Haridas S."/>
            <person name="Albert R."/>
            <person name="Binder M."/>
            <person name="Bloem J."/>
            <person name="Labutti K."/>
            <person name="Salamov A."/>
            <person name="Andreopoulos B."/>
            <person name="Baker S."/>
            <person name="Barry K."/>
            <person name="Bills G."/>
            <person name="Bluhm B."/>
            <person name="Cannon C."/>
            <person name="Castanera R."/>
            <person name="Culley D."/>
            <person name="Daum C."/>
            <person name="Ezra D."/>
            <person name="Gonzalez J."/>
            <person name="Henrissat B."/>
            <person name="Kuo A."/>
            <person name="Liang C."/>
            <person name="Lipzen A."/>
            <person name="Lutzoni F."/>
            <person name="Magnuson J."/>
            <person name="Mondo S."/>
            <person name="Nolan M."/>
            <person name="Ohm R."/>
            <person name="Pangilinan J."/>
            <person name="Park H.-J."/>
            <person name="Ramirez L."/>
            <person name="Alfaro M."/>
            <person name="Sun H."/>
            <person name="Tritt A."/>
            <person name="Yoshinaga Y."/>
            <person name="Zwiers L.-H."/>
            <person name="Turgeon B."/>
            <person name="Goodwin S."/>
            <person name="Spatafora J."/>
            <person name="Crous P."/>
            <person name="Grigoriev I."/>
        </authorList>
    </citation>
    <scope>NUCLEOTIDE SEQUENCE</scope>
    <source>
        <strain evidence="3">CBS 113979</strain>
    </source>
</reference>
<evidence type="ECO:0000259" key="2">
    <source>
        <dbReference type="SMART" id="SM00292"/>
    </source>
</evidence>
<organism evidence="3 4">
    <name type="scientific">Aulographum hederae CBS 113979</name>
    <dbReference type="NCBI Taxonomy" id="1176131"/>
    <lineage>
        <taxon>Eukaryota</taxon>
        <taxon>Fungi</taxon>
        <taxon>Dikarya</taxon>
        <taxon>Ascomycota</taxon>
        <taxon>Pezizomycotina</taxon>
        <taxon>Dothideomycetes</taxon>
        <taxon>Pleosporomycetidae</taxon>
        <taxon>Aulographales</taxon>
        <taxon>Aulographaceae</taxon>
    </lineage>
</organism>
<feature type="compositionally biased region" description="Basic and acidic residues" evidence="1">
    <location>
        <begin position="673"/>
        <end position="685"/>
    </location>
</feature>
<dbReference type="InterPro" id="IPR044930">
    <property type="entry name" value="Homing_endonuclease_His-Me"/>
</dbReference>
<dbReference type="InterPro" id="IPR001357">
    <property type="entry name" value="BRCT_dom"/>
</dbReference>
<feature type="region of interest" description="Disordered" evidence="1">
    <location>
        <begin position="846"/>
        <end position="905"/>
    </location>
</feature>
<dbReference type="AlphaFoldDB" id="A0A6G1GST8"/>
<dbReference type="OrthoDB" id="5386048at2759"/>
<feature type="region of interest" description="Disordered" evidence="1">
    <location>
        <begin position="372"/>
        <end position="417"/>
    </location>
</feature>
<feature type="domain" description="BRCT" evidence="2">
    <location>
        <begin position="34"/>
        <end position="111"/>
    </location>
</feature>
<feature type="region of interest" description="Disordered" evidence="1">
    <location>
        <begin position="434"/>
        <end position="501"/>
    </location>
</feature>
<feature type="region of interest" description="Disordered" evidence="1">
    <location>
        <begin position="607"/>
        <end position="685"/>
    </location>
</feature>
<feature type="compositionally biased region" description="Basic and acidic residues" evidence="1">
    <location>
        <begin position="652"/>
        <end position="666"/>
    </location>
</feature>
<dbReference type="EMBL" id="ML977172">
    <property type="protein sequence ID" value="KAF1983872.1"/>
    <property type="molecule type" value="Genomic_DNA"/>
</dbReference>